<feature type="signal peptide" evidence="9">
    <location>
        <begin position="1"/>
        <end position="23"/>
    </location>
</feature>
<dbReference type="FunFam" id="2.40.10.10:FF:000028">
    <property type="entry name" value="Serine protease easter"/>
    <property type="match status" value="2"/>
</dbReference>
<evidence type="ECO:0000256" key="5">
    <source>
        <dbReference type="ARBA" id="ARBA00022859"/>
    </source>
</evidence>
<feature type="domain" description="Peptidase S1" evidence="10">
    <location>
        <begin position="224"/>
        <end position="471"/>
    </location>
</feature>
<keyword evidence="4 9" id="KW-0732">Signal</keyword>
<dbReference type="OMA" id="DIKSGMF"/>
<dbReference type="Pfam" id="PF00089">
    <property type="entry name" value="Trypsin"/>
    <property type="match status" value="2"/>
</dbReference>
<gene>
    <name evidence="11" type="ORF">AND_002076</name>
</gene>
<name>W5JS60_ANODA</name>
<evidence type="ECO:0000256" key="9">
    <source>
        <dbReference type="SAM" id="SignalP"/>
    </source>
</evidence>
<dbReference type="EMBL" id="ADMH02000515">
    <property type="protein sequence ID" value="ETN66143.1"/>
    <property type="molecule type" value="Genomic_DNA"/>
</dbReference>
<dbReference type="FunCoup" id="W5JS60">
    <property type="interactions" value="10"/>
</dbReference>
<keyword evidence="11" id="KW-0378">Hydrolase</keyword>
<dbReference type="SUPFAM" id="SSF50494">
    <property type="entry name" value="Trypsin-like serine proteases"/>
    <property type="match status" value="2"/>
</dbReference>
<dbReference type="GO" id="GO:0045087">
    <property type="term" value="P:innate immune response"/>
    <property type="evidence" value="ECO:0007669"/>
    <property type="project" value="UniProtKB-KW"/>
</dbReference>
<dbReference type="InterPro" id="IPR051487">
    <property type="entry name" value="Ser/Thr_Proteases_Immune/Dev"/>
</dbReference>
<dbReference type="Proteomes" id="UP000000673">
    <property type="component" value="Unassembled WGS sequence"/>
</dbReference>
<dbReference type="eggNOG" id="KOG3627">
    <property type="taxonomic scope" value="Eukaryota"/>
</dbReference>
<reference evidence="11 13" key="1">
    <citation type="journal article" date="2010" name="BMC Genomics">
        <title>Combination of measures distinguishes pre-miRNAs from other stem-loops in the genome of the newly sequenced Anopheles darlingi.</title>
        <authorList>
            <person name="Mendes N.D."/>
            <person name="Freitas A.T."/>
            <person name="Vasconcelos A.T."/>
            <person name="Sagot M.F."/>
        </authorList>
    </citation>
    <scope>NUCLEOTIDE SEQUENCE</scope>
</reference>
<sequence length="477" mass="54055">MGLFPTRFRGVICLLALATSVHGMWIFPDALHLDSSDVLNKNCGESPYTDWHKPEDAREFENPWLAVFRHPEEQVPFCHGTLITEQHVLTTAICTEAFTINETIVVLGDYDQSVNPDCNSAGICASTIERVVKDVIKHPKFIGESYQYDIAIVLLQRPVIYRNNIKPICIPLIPIIPSSVHLPKVYNALWTDSSSRPKQIMMDYISLDQCLNNPEGVHFNASNVLNKNCGESSYPSWEKPPDVRVNEHPWLAIFRHPDEQLPFCHGTLITDRHVLTAATCTEGITLNETIVVLGEYDQSVNTECDSEGNCVSIVERVVKNITTHAQFKDESYQYDVAVVLLQQPVTYRNNIKPVCLPLIPISETRIHNVLWTEDSLRPKQIMMDFSVPSHECSKPQNNLMVDEHLFCAKIQNPDMDRINEGGVGSPLLVQYQERYFQLGILLFGLSDDDYKISHVYLNVTSHIAWIEQTVVLGIKSQ</sequence>
<keyword evidence="13" id="KW-1185">Reference proteome</keyword>
<evidence type="ECO:0000256" key="8">
    <source>
        <dbReference type="ARBA" id="ARBA00024195"/>
    </source>
</evidence>
<keyword evidence="5" id="KW-0391">Immunity</keyword>
<evidence type="ECO:0000313" key="12">
    <source>
        <dbReference type="EnsemblMetazoa" id="ADAC002076-PA"/>
    </source>
</evidence>
<dbReference type="PANTHER" id="PTHR24256">
    <property type="entry name" value="TRYPTASE-RELATED"/>
    <property type="match status" value="1"/>
</dbReference>
<proteinExistence type="inferred from homology"/>
<evidence type="ECO:0000256" key="6">
    <source>
        <dbReference type="ARBA" id="ARBA00023157"/>
    </source>
</evidence>
<dbReference type="SMART" id="SM00020">
    <property type="entry name" value="Tryp_SPc"/>
    <property type="match status" value="1"/>
</dbReference>
<keyword evidence="3" id="KW-0399">Innate immunity</keyword>
<dbReference type="STRING" id="43151.W5JS60"/>
<reference evidence="12" key="4">
    <citation type="submission" date="2015-06" db="UniProtKB">
        <authorList>
            <consortium name="EnsemblMetazoa"/>
        </authorList>
    </citation>
    <scope>IDENTIFICATION</scope>
</reference>
<feature type="domain" description="Peptidase S1" evidence="10">
    <location>
        <begin position="38"/>
        <end position="179"/>
    </location>
</feature>
<dbReference type="PROSITE" id="PS50240">
    <property type="entry name" value="TRYPSIN_DOM"/>
    <property type="match status" value="2"/>
</dbReference>
<dbReference type="Gene3D" id="2.40.10.10">
    <property type="entry name" value="Trypsin-like serine proteases"/>
    <property type="match status" value="3"/>
</dbReference>
<evidence type="ECO:0000259" key="10">
    <source>
        <dbReference type="PROSITE" id="PS50240"/>
    </source>
</evidence>
<keyword evidence="7" id="KW-0325">Glycoprotein</keyword>
<evidence type="ECO:0000256" key="7">
    <source>
        <dbReference type="ARBA" id="ARBA00023180"/>
    </source>
</evidence>
<organism evidence="11">
    <name type="scientific">Anopheles darlingi</name>
    <name type="common">Mosquito</name>
    <dbReference type="NCBI Taxonomy" id="43151"/>
    <lineage>
        <taxon>Eukaryota</taxon>
        <taxon>Metazoa</taxon>
        <taxon>Ecdysozoa</taxon>
        <taxon>Arthropoda</taxon>
        <taxon>Hexapoda</taxon>
        <taxon>Insecta</taxon>
        <taxon>Pterygota</taxon>
        <taxon>Neoptera</taxon>
        <taxon>Endopterygota</taxon>
        <taxon>Diptera</taxon>
        <taxon>Nematocera</taxon>
        <taxon>Culicoidea</taxon>
        <taxon>Culicidae</taxon>
        <taxon>Anophelinae</taxon>
        <taxon>Anopheles</taxon>
    </lineage>
</organism>
<dbReference type="GO" id="GO:0004252">
    <property type="term" value="F:serine-type endopeptidase activity"/>
    <property type="evidence" value="ECO:0007669"/>
    <property type="project" value="InterPro"/>
</dbReference>
<evidence type="ECO:0000256" key="4">
    <source>
        <dbReference type="ARBA" id="ARBA00022729"/>
    </source>
</evidence>
<dbReference type="HOGENOM" id="CLU_572699_0_0_1"/>
<dbReference type="VEuPathDB" id="VectorBase:ADAR2_004348"/>
<protein>
    <submittedName>
        <fullName evidence="11">Clip-domain serine protease</fullName>
    </submittedName>
</protein>
<dbReference type="EnsemblMetazoa" id="ADAC002076-RA">
    <property type="protein sequence ID" value="ADAC002076-PA"/>
    <property type="gene ID" value="ADAC002076"/>
</dbReference>
<evidence type="ECO:0000256" key="3">
    <source>
        <dbReference type="ARBA" id="ARBA00022588"/>
    </source>
</evidence>
<dbReference type="GO" id="GO:0005576">
    <property type="term" value="C:extracellular region"/>
    <property type="evidence" value="ECO:0007669"/>
    <property type="project" value="UniProtKB-SubCell"/>
</dbReference>
<dbReference type="InterPro" id="IPR043504">
    <property type="entry name" value="Peptidase_S1_PA_chymotrypsin"/>
</dbReference>
<dbReference type="GO" id="GO:0006508">
    <property type="term" value="P:proteolysis"/>
    <property type="evidence" value="ECO:0007669"/>
    <property type="project" value="UniProtKB-KW"/>
</dbReference>
<evidence type="ECO:0000256" key="1">
    <source>
        <dbReference type="ARBA" id="ARBA00004613"/>
    </source>
</evidence>
<dbReference type="InterPro" id="IPR001254">
    <property type="entry name" value="Trypsin_dom"/>
</dbReference>
<comment type="subcellular location">
    <subcellularLocation>
        <location evidence="1">Secreted</location>
    </subcellularLocation>
</comment>
<reference evidence="11" key="3">
    <citation type="journal article" date="2013" name="Nucleic Acids Res.">
        <title>The genome of Anopheles darlingi, the main neotropical malaria vector.</title>
        <authorList>
            <person name="Marinotti O."/>
            <person name="Cerqueira G.C."/>
            <person name="de Almeida L.G."/>
            <person name="Ferro M.I."/>
            <person name="Loreto E.L."/>
            <person name="Zaha A."/>
            <person name="Teixeira S.M."/>
            <person name="Wespiser A.R."/>
            <person name="Almeida E Silva A."/>
            <person name="Schlindwein A.D."/>
            <person name="Pacheco A.C."/>
            <person name="Silva A.L."/>
            <person name="Graveley B.R."/>
            <person name="Walenz B.P."/>
            <person name="Lima Bde A."/>
            <person name="Ribeiro C.A."/>
            <person name="Nunes-Silva C.G."/>
            <person name="de Carvalho C.R."/>
            <person name="Soares C.M."/>
            <person name="de Menezes C.B."/>
            <person name="Matiolli C."/>
            <person name="Caffrey D."/>
            <person name="Araujo D.A."/>
            <person name="de Oliveira D.M."/>
            <person name="Golenbock D."/>
            <person name="Grisard E.C."/>
            <person name="Fantinatti-Garboggini F."/>
            <person name="de Carvalho F.M."/>
            <person name="Barcellos F.G."/>
            <person name="Prosdocimi F."/>
            <person name="May G."/>
            <person name="Azevedo Junior G.M."/>
            <person name="Guimaraes G.M."/>
            <person name="Goldman G.H."/>
            <person name="Padilha I.Q."/>
            <person name="Batista Jda S."/>
            <person name="Ferro J.A."/>
            <person name="Ribeiro J.M."/>
            <person name="Fietto J.L."/>
            <person name="Dabbas K.M."/>
            <person name="Cerdeira L."/>
            <person name="Agnez-Lima L.F."/>
            <person name="Brocchi M."/>
            <person name="de Carvalho M.O."/>
            <person name="Teixeira Mde M."/>
            <person name="Diniz Maia Mde M."/>
            <person name="Goldman M.H."/>
            <person name="Cruz Schneider M.P."/>
            <person name="Felipe M.S."/>
            <person name="Hungria M."/>
            <person name="Nicolas M.F."/>
            <person name="Pereira M."/>
            <person name="Montes M.A."/>
            <person name="Cantao M.E."/>
            <person name="Vincentz M."/>
            <person name="Rafael M.S."/>
            <person name="Silverman N."/>
            <person name="Stoco P.H."/>
            <person name="Souza R.C."/>
            <person name="Vicentini R."/>
            <person name="Gazzinelli R.T."/>
            <person name="Neves Rde O."/>
            <person name="Silva R."/>
            <person name="Astolfi-Filho S."/>
            <person name="Maciel T.E."/>
            <person name="Urmenyi T.P."/>
            <person name="Tadei W.P."/>
            <person name="Camargo E.P."/>
            <person name="de Vasconcelos A.T."/>
        </authorList>
    </citation>
    <scope>NUCLEOTIDE SEQUENCE</scope>
</reference>
<keyword evidence="6" id="KW-1015">Disulfide bond</keyword>
<comment type="similarity">
    <text evidence="8">Belongs to the peptidase S1 family. CLIP subfamily.</text>
</comment>
<reference evidence="11" key="2">
    <citation type="submission" date="2010-05" db="EMBL/GenBank/DDBJ databases">
        <authorList>
            <person name="Almeida L.G."/>
            <person name="Nicolas M.F."/>
            <person name="Souza R.C."/>
            <person name="Vasconcelos A.T.R."/>
        </authorList>
    </citation>
    <scope>NUCLEOTIDE SEQUENCE</scope>
</reference>
<evidence type="ECO:0000313" key="13">
    <source>
        <dbReference type="Proteomes" id="UP000000673"/>
    </source>
</evidence>
<keyword evidence="2" id="KW-0964">Secreted</keyword>
<evidence type="ECO:0000256" key="2">
    <source>
        <dbReference type="ARBA" id="ARBA00022525"/>
    </source>
</evidence>
<dbReference type="AlphaFoldDB" id="W5JS60"/>
<keyword evidence="11" id="KW-0645">Protease</keyword>
<dbReference type="VEuPathDB" id="VectorBase:ADAC002076"/>
<evidence type="ECO:0000313" key="11">
    <source>
        <dbReference type="EMBL" id="ETN66143.1"/>
    </source>
</evidence>
<dbReference type="InterPro" id="IPR009003">
    <property type="entry name" value="Peptidase_S1_PA"/>
</dbReference>
<accession>W5JS60</accession>
<feature type="chain" id="PRO_5010155807" evidence="9">
    <location>
        <begin position="24"/>
        <end position="477"/>
    </location>
</feature>